<dbReference type="EMBL" id="JACAOD020000005">
    <property type="protein sequence ID" value="MBP5835892.1"/>
    <property type="molecule type" value="Genomic_DNA"/>
</dbReference>
<organism evidence="1 2">
    <name type="scientific">Candidatus Phytoplasma meliae</name>
    <dbReference type="NCBI Taxonomy" id="1848402"/>
    <lineage>
        <taxon>Bacteria</taxon>
        <taxon>Bacillati</taxon>
        <taxon>Mycoplasmatota</taxon>
        <taxon>Mollicutes</taxon>
        <taxon>Acholeplasmatales</taxon>
        <taxon>Acholeplasmataceae</taxon>
        <taxon>Candidatus Phytoplasma</taxon>
        <taxon>16SrXIII (Mexican periwinkle virescence group)</taxon>
    </lineage>
</organism>
<accession>A0ABS5CY34</accession>
<gene>
    <name evidence="1" type="ORF">CHTY_001465</name>
</gene>
<sequence>MEYLTNSYFNNINIFNHNSLSVKITKKICFPNLFNLNFNEYMQTSHSNLNNFLIENQHNSQSQKVIRGKINEYLILLYFHHKGITNLYPQSYLFFIPDIKFNLVLFTKKKRIIAFNFKTCLRERYNQSIIEAQQLKKLDTRFEFYLLTNDAIESERLNHKIKNGKVQHINQVINCFSEESNNFMKNLLKNNFIKFSPINLIKKMVHSNEKAIN</sequence>
<evidence type="ECO:0000313" key="2">
    <source>
        <dbReference type="Proteomes" id="UP001195571"/>
    </source>
</evidence>
<dbReference type="Gene3D" id="3.40.91.80">
    <property type="match status" value="1"/>
</dbReference>
<proteinExistence type="predicted"/>
<dbReference type="Proteomes" id="UP001195571">
    <property type="component" value="Unassembled WGS sequence"/>
</dbReference>
<dbReference type="RefSeq" id="WP_203552155.1">
    <property type="nucleotide sequence ID" value="NZ_JACAOD020000005.1"/>
</dbReference>
<dbReference type="InterPro" id="IPR038365">
    <property type="entry name" value="EcoRII_C_sf"/>
</dbReference>
<keyword evidence="2" id="KW-1185">Reference proteome</keyword>
<protein>
    <submittedName>
        <fullName evidence="1">Uncharacterized protein</fullName>
    </submittedName>
</protein>
<name>A0ABS5CY34_9MOLU</name>
<evidence type="ECO:0000313" key="1">
    <source>
        <dbReference type="EMBL" id="MBP5835892.1"/>
    </source>
</evidence>
<reference evidence="1" key="1">
    <citation type="submission" date="2021-04" db="EMBL/GenBank/DDBJ databases">
        <title>Genomic features of Candidatus Phytoplasma meliae isolate ChTYXIII (1SrXIII-G).</title>
        <authorList>
            <person name="Fernandez F.D."/>
            <person name="Conci L.R."/>
        </authorList>
    </citation>
    <scope>NUCLEOTIDE SEQUENCE [LARGE SCALE GENOMIC DNA]</scope>
    <source>
        <strain evidence="1">ChTYXIII-Mo</strain>
    </source>
</reference>
<comment type="caution">
    <text evidence="1">The sequence shown here is derived from an EMBL/GenBank/DDBJ whole genome shotgun (WGS) entry which is preliminary data.</text>
</comment>